<evidence type="ECO:0000256" key="3">
    <source>
        <dbReference type="ARBA" id="ARBA00022553"/>
    </source>
</evidence>
<feature type="transmembrane region" description="Helical" evidence="9">
    <location>
        <begin position="95"/>
        <end position="128"/>
    </location>
</feature>
<keyword evidence="6" id="KW-0418">Kinase</keyword>
<feature type="domain" description="Signal transduction histidine kinase subgroup 3 dimerisation and phosphoacceptor" evidence="10">
    <location>
        <begin position="170"/>
        <end position="232"/>
    </location>
</feature>
<dbReference type="EMBL" id="LTAO01000037">
    <property type="protein sequence ID" value="KYG27061.1"/>
    <property type="molecule type" value="Genomic_DNA"/>
</dbReference>
<dbReference type="STRING" id="519424.AZF04_12060"/>
<keyword evidence="9" id="KW-0472">Membrane</keyword>
<name>A0A161P7J8_9BACI</name>
<proteinExistence type="predicted"/>
<evidence type="ECO:0000256" key="2">
    <source>
        <dbReference type="ARBA" id="ARBA00012438"/>
    </source>
</evidence>
<dbReference type="InterPro" id="IPR050482">
    <property type="entry name" value="Sensor_HK_TwoCompSys"/>
</dbReference>
<keyword evidence="9" id="KW-0812">Transmembrane</keyword>
<dbReference type="Proteomes" id="UP000075806">
    <property type="component" value="Unassembled WGS sequence"/>
</dbReference>
<feature type="transmembrane region" description="Helical" evidence="9">
    <location>
        <begin position="27"/>
        <end position="44"/>
    </location>
</feature>
<dbReference type="InterPro" id="IPR036890">
    <property type="entry name" value="HATPase_C_sf"/>
</dbReference>
<keyword evidence="4" id="KW-0808">Transferase</keyword>
<evidence type="ECO:0000256" key="8">
    <source>
        <dbReference type="ARBA" id="ARBA00023012"/>
    </source>
</evidence>
<keyword evidence="8" id="KW-0902">Two-component regulatory system</keyword>
<evidence type="ECO:0000313" key="12">
    <source>
        <dbReference type="Proteomes" id="UP000075806"/>
    </source>
</evidence>
<keyword evidence="7" id="KW-0067">ATP-binding</keyword>
<dbReference type="RefSeq" id="WP_061950006.1">
    <property type="nucleotide sequence ID" value="NZ_LTAO01000037.1"/>
</dbReference>
<dbReference type="GO" id="GO:0016020">
    <property type="term" value="C:membrane"/>
    <property type="evidence" value="ECO:0007669"/>
    <property type="project" value="InterPro"/>
</dbReference>
<organism evidence="11 12">
    <name type="scientific">Alkalihalobacillus trypoxylicola</name>
    <dbReference type="NCBI Taxonomy" id="519424"/>
    <lineage>
        <taxon>Bacteria</taxon>
        <taxon>Bacillati</taxon>
        <taxon>Bacillota</taxon>
        <taxon>Bacilli</taxon>
        <taxon>Bacillales</taxon>
        <taxon>Bacillaceae</taxon>
        <taxon>Alkalihalobacillus</taxon>
    </lineage>
</organism>
<keyword evidence="3" id="KW-0597">Phosphoprotein</keyword>
<comment type="catalytic activity">
    <reaction evidence="1">
        <text>ATP + protein L-histidine = ADP + protein N-phospho-L-histidine.</text>
        <dbReference type="EC" id="2.7.13.3"/>
    </reaction>
</comment>
<accession>A0A161P7J8</accession>
<evidence type="ECO:0000256" key="9">
    <source>
        <dbReference type="SAM" id="Phobius"/>
    </source>
</evidence>
<sequence length="367" mass="42665">MQAIFLGCIVILFILFEKGTLVAEPLFWLWVGVMLTGFSVVQILKKPQILLLSLAILTAGFQLVLLSENLFSFSFIYLLLLFFNKTFSESFRQLVSIMIVSLIPILMNLNWMFLVVHVLMLLFLFYSFWKSDQEREKRISLEDEYNQLLLSHRKLKRQFQNQEIDTRASERTRIARDIHDTVGHQLTALTMQLEMLKIKNEKSFLEDSDLEQAKNLATDSLEKMRSSVHALQNENIQGFGSVLQLIRRLEAESHVRVDLTTRSGVLSAALSTEHMIVIYRIVQEGLTNAMRHGQSREVEIIFEIIGERGFSLTMKNKHYTKDKEYQMGFGLSQLQQRVKMLKGRFTVEKTDDCFVLAAFFPIQKEEY</sequence>
<evidence type="ECO:0000256" key="7">
    <source>
        <dbReference type="ARBA" id="ARBA00022840"/>
    </source>
</evidence>
<dbReference type="PANTHER" id="PTHR24421">
    <property type="entry name" value="NITRATE/NITRITE SENSOR PROTEIN NARX-RELATED"/>
    <property type="match status" value="1"/>
</dbReference>
<reference evidence="11" key="1">
    <citation type="submission" date="2016-02" db="EMBL/GenBank/DDBJ databases">
        <title>Genome sequence of Bacillus trypoxylicola KCTC 13244(T).</title>
        <authorList>
            <person name="Jeong H."/>
            <person name="Park S.-H."/>
            <person name="Choi S.-K."/>
        </authorList>
    </citation>
    <scope>NUCLEOTIDE SEQUENCE [LARGE SCALE GENOMIC DNA]</scope>
    <source>
        <strain evidence="11">KCTC 13244</strain>
    </source>
</reference>
<protein>
    <recommendedName>
        <fullName evidence="2">histidine kinase</fullName>
        <ecNumber evidence="2">2.7.13.3</ecNumber>
    </recommendedName>
</protein>
<dbReference type="Gene3D" id="3.30.565.10">
    <property type="entry name" value="Histidine kinase-like ATPase, C-terminal domain"/>
    <property type="match status" value="1"/>
</dbReference>
<dbReference type="OrthoDB" id="199946at2"/>
<comment type="caution">
    <text evidence="11">The sequence shown here is derived from an EMBL/GenBank/DDBJ whole genome shotgun (WGS) entry which is preliminary data.</text>
</comment>
<dbReference type="SUPFAM" id="SSF55874">
    <property type="entry name" value="ATPase domain of HSP90 chaperone/DNA topoisomerase II/histidine kinase"/>
    <property type="match status" value="1"/>
</dbReference>
<dbReference type="Gene3D" id="1.20.5.1930">
    <property type="match status" value="1"/>
</dbReference>
<dbReference type="PANTHER" id="PTHR24421:SF10">
    <property type="entry name" value="NITRATE_NITRITE SENSOR PROTEIN NARQ"/>
    <property type="match status" value="1"/>
</dbReference>
<evidence type="ECO:0000259" key="10">
    <source>
        <dbReference type="Pfam" id="PF07730"/>
    </source>
</evidence>
<keyword evidence="12" id="KW-1185">Reference proteome</keyword>
<evidence type="ECO:0000256" key="1">
    <source>
        <dbReference type="ARBA" id="ARBA00000085"/>
    </source>
</evidence>
<dbReference type="GO" id="GO:0046983">
    <property type="term" value="F:protein dimerization activity"/>
    <property type="evidence" value="ECO:0007669"/>
    <property type="project" value="InterPro"/>
</dbReference>
<dbReference type="AlphaFoldDB" id="A0A161P7J8"/>
<gene>
    <name evidence="11" type="ORF">AZF04_12060</name>
</gene>
<evidence type="ECO:0000256" key="5">
    <source>
        <dbReference type="ARBA" id="ARBA00022741"/>
    </source>
</evidence>
<dbReference type="EC" id="2.7.13.3" evidence="2"/>
<evidence type="ECO:0000256" key="6">
    <source>
        <dbReference type="ARBA" id="ARBA00022777"/>
    </source>
</evidence>
<evidence type="ECO:0000313" key="11">
    <source>
        <dbReference type="EMBL" id="KYG27061.1"/>
    </source>
</evidence>
<feature type="transmembrane region" description="Helical" evidence="9">
    <location>
        <begin position="51"/>
        <end position="83"/>
    </location>
</feature>
<keyword evidence="9" id="KW-1133">Transmembrane helix</keyword>
<dbReference type="Pfam" id="PF07730">
    <property type="entry name" value="HisKA_3"/>
    <property type="match status" value="1"/>
</dbReference>
<evidence type="ECO:0000256" key="4">
    <source>
        <dbReference type="ARBA" id="ARBA00022679"/>
    </source>
</evidence>
<dbReference type="InterPro" id="IPR011712">
    <property type="entry name" value="Sig_transdc_His_kin_sub3_dim/P"/>
</dbReference>
<dbReference type="CDD" id="cd16917">
    <property type="entry name" value="HATPase_UhpB-NarQ-NarX-like"/>
    <property type="match status" value="1"/>
</dbReference>
<dbReference type="GO" id="GO:0000155">
    <property type="term" value="F:phosphorelay sensor kinase activity"/>
    <property type="evidence" value="ECO:0007669"/>
    <property type="project" value="InterPro"/>
</dbReference>
<keyword evidence="5" id="KW-0547">Nucleotide-binding</keyword>
<dbReference type="GO" id="GO:0005524">
    <property type="term" value="F:ATP binding"/>
    <property type="evidence" value="ECO:0007669"/>
    <property type="project" value="UniProtKB-KW"/>
</dbReference>